<evidence type="ECO:0000313" key="2">
    <source>
        <dbReference type="Proteomes" id="UP001221898"/>
    </source>
</evidence>
<proteinExistence type="predicted"/>
<dbReference type="Proteomes" id="UP001221898">
    <property type="component" value="Unassembled WGS sequence"/>
</dbReference>
<dbReference type="AlphaFoldDB" id="A0AAD7R5J3"/>
<name>A0AAD7R5J3_9TELE</name>
<accession>A0AAD7R5J3</accession>
<gene>
    <name evidence="1" type="ORF">AAFF_G00353810</name>
</gene>
<organism evidence="1 2">
    <name type="scientific">Aldrovandia affinis</name>
    <dbReference type="NCBI Taxonomy" id="143900"/>
    <lineage>
        <taxon>Eukaryota</taxon>
        <taxon>Metazoa</taxon>
        <taxon>Chordata</taxon>
        <taxon>Craniata</taxon>
        <taxon>Vertebrata</taxon>
        <taxon>Euteleostomi</taxon>
        <taxon>Actinopterygii</taxon>
        <taxon>Neopterygii</taxon>
        <taxon>Teleostei</taxon>
        <taxon>Notacanthiformes</taxon>
        <taxon>Halosauridae</taxon>
        <taxon>Aldrovandia</taxon>
    </lineage>
</organism>
<reference evidence="1" key="1">
    <citation type="journal article" date="2023" name="Science">
        <title>Genome structures resolve the early diversification of teleost fishes.</title>
        <authorList>
            <person name="Parey E."/>
            <person name="Louis A."/>
            <person name="Montfort J."/>
            <person name="Bouchez O."/>
            <person name="Roques C."/>
            <person name="Iampietro C."/>
            <person name="Lluch J."/>
            <person name="Castinel A."/>
            <person name="Donnadieu C."/>
            <person name="Desvignes T."/>
            <person name="Floi Bucao C."/>
            <person name="Jouanno E."/>
            <person name="Wen M."/>
            <person name="Mejri S."/>
            <person name="Dirks R."/>
            <person name="Jansen H."/>
            <person name="Henkel C."/>
            <person name="Chen W.J."/>
            <person name="Zahm M."/>
            <person name="Cabau C."/>
            <person name="Klopp C."/>
            <person name="Thompson A.W."/>
            <person name="Robinson-Rechavi M."/>
            <person name="Braasch I."/>
            <person name="Lecointre G."/>
            <person name="Bobe J."/>
            <person name="Postlethwait J.H."/>
            <person name="Berthelot C."/>
            <person name="Roest Crollius H."/>
            <person name="Guiguen Y."/>
        </authorList>
    </citation>
    <scope>NUCLEOTIDE SEQUENCE</scope>
    <source>
        <strain evidence="1">NC1722</strain>
    </source>
</reference>
<comment type="caution">
    <text evidence="1">The sequence shown here is derived from an EMBL/GenBank/DDBJ whole genome shotgun (WGS) entry which is preliminary data.</text>
</comment>
<sequence>MPRRGCGGDCFSWLDLDRTGEHGNDLGVAFIPAFTNSFILGVKRGGDSRSGEEEKQKEEMKLHLVAVQASRSPLHHEHGLTGWRMVLADVAHRVVWLPFRPGGGGWRMVMAGRGTPSPSHLKVVLEELPGWLRGRRR</sequence>
<dbReference type="EMBL" id="JAINUG010000589">
    <property type="protein sequence ID" value="KAJ8366462.1"/>
    <property type="molecule type" value="Genomic_DNA"/>
</dbReference>
<evidence type="ECO:0000313" key="1">
    <source>
        <dbReference type="EMBL" id="KAJ8366462.1"/>
    </source>
</evidence>
<keyword evidence="2" id="KW-1185">Reference proteome</keyword>
<protein>
    <submittedName>
        <fullName evidence="1">Uncharacterized protein</fullName>
    </submittedName>
</protein>